<organism evidence="3 4">
    <name type="scientific">Streptomyces yaanensis</name>
    <dbReference type="NCBI Taxonomy" id="1142239"/>
    <lineage>
        <taxon>Bacteria</taxon>
        <taxon>Bacillati</taxon>
        <taxon>Actinomycetota</taxon>
        <taxon>Actinomycetes</taxon>
        <taxon>Kitasatosporales</taxon>
        <taxon>Streptomycetaceae</taxon>
        <taxon>Streptomyces</taxon>
    </lineage>
</organism>
<dbReference type="PANTHER" id="PTHR30204">
    <property type="entry name" value="REDOX-CYCLING DRUG-SENSING TRANSCRIPTIONAL ACTIVATOR SOXR"/>
    <property type="match status" value="1"/>
</dbReference>
<gene>
    <name evidence="3" type="ORF">ACFOZ0_30065</name>
</gene>
<keyword evidence="4" id="KW-1185">Reference proteome</keyword>
<sequence length="325" mass="36401">MDDNELYPIGDVARRTGLSVSAIRFYADAGLVAPTGRTGSRYRLYDVQTIARLELVRTLRELGASLDDIRQVLTDEASLRDLATAHLELVEGQMRRLRARRAVLRTIVRQDSATEQVSLMHKLVSMSDDDRDRLFDRFWDEVTDGLSIHPTFVERFRHMRPHLPTEPTTEQLEAWIKLADLVQDNHFRQSLRDAFQRAFSSSRALQVTAPPVMERVERHRQLLLEARAARRAGLPADSAQAREIADRIAASAAEFTEHLDTAGLAGRIRTDAPVAESQHAGQSLSRFNGLLGRYNSLVATINGTPQGDPESAAADREWLAATRAT</sequence>
<dbReference type="CDD" id="cd00592">
    <property type="entry name" value="HTH_MerR-like"/>
    <property type="match status" value="1"/>
</dbReference>
<evidence type="ECO:0000313" key="3">
    <source>
        <dbReference type="EMBL" id="MFC3577442.1"/>
    </source>
</evidence>
<dbReference type="Proteomes" id="UP001595701">
    <property type="component" value="Unassembled WGS sequence"/>
</dbReference>
<comment type="caution">
    <text evidence="3">The sequence shown here is derived from an EMBL/GenBank/DDBJ whole genome shotgun (WGS) entry which is preliminary data.</text>
</comment>
<dbReference type="InterPro" id="IPR009061">
    <property type="entry name" value="DNA-bd_dom_put_sf"/>
</dbReference>
<dbReference type="Gene3D" id="1.10.1660.10">
    <property type="match status" value="1"/>
</dbReference>
<evidence type="ECO:0000259" key="2">
    <source>
        <dbReference type="PROSITE" id="PS50937"/>
    </source>
</evidence>
<protein>
    <submittedName>
        <fullName evidence="3">MerR family transcriptional regulator</fullName>
    </submittedName>
</protein>
<reference evidence="4" key="1">
    <citation type="journal article" date="2019" name="Int. J. Syst. Evol. Microbiol.">
        <title>The Global Catalogue of Microorganisms (GCM) 10K type strain sequencing project: providing services to taxonomists for standard genome sequencing and annotation.</title>
        <authorList>
            <consortium name="The Broad Institute Genomics Platform"/>
            <consortium name="The Broad Institute Genome Sequencing Center for Infectious Disease"/>
            <person name="Wu L."/>
            <person name="Ma J."/>
        </authorList>
    </citation>
    <scope>NUCLEOTIDE SEQUENCE [LARGE SCALE GENOMIC DNA]</scope>
    <source>
        <strain evidence="4">CGMCC 4.7035</strain>
    </source>
</reference>
<evidence type="ECO:0000313" key="4">
    <source>
        <dbReference type="Proteomes" id="UP001595701"/>
    </source>
</evidence>
<dbReference type="RefSeq" id="WP_310773445.1">
    <property type="nucleotide sequence ID" value="NZ_JBHRWR010000033.1"/>
</dbReference>
<name>A0ABV7SKF9_9ACTN</name>
<feature type="domain" description="HTH merR-type" evidence="2">
    <location>
        <begin position="6"/>
        <end position="75"/>
    </location>
</feature>
<dbReference type="SUPFAM" id="SSF46955">
    <property type="entry name" value="Putative DNA-binding domain"/>
    <property type="match status" value="1"/>
</dbReference>
<dbReference type="PROSITE" id="PS50937">
    <property type="entry name" value="HTH_MERR_2"/>
    <property type="match status" value="1"/>
</dbReference>
<dbReference type="InterPro" id="IPR000551">
    <property type="entry name" value="MerR-type_HTH_dom"/>
</dbReference>
<dbReference type="SMART" id="SM00422">
    <property type="entry name" value="HTH_MERR"/>
    <property type="match status" value="1"/>
</dbReference>
<accession>A0ABV7SKF9</accession>
<evidence type="ECO:0000256" key="1">
    <source>
        <dbReference type="ARBA" id="ARBA00023125"/>
    </source>
</evidence>
<keyword evidence="1" id="KW-0238">DNA-binding</keyword>
<dbReference type="PRINTS" id="PR00040">
    <property type="entry name" value="HTHMERR"/>
</dbReference>
<dbReference type="EMBL" id="JBHRWR010000033">
    <property type="protein sequence ID" value="MFC3577442.1"/>
    <property type="molecule type" value="Genomic_DNA"/>
</dbReference>
<dbReference type="Pfam" id="PF13411">
    <property type="entry name" value="MerR_1"/>
    <property type="match status" value="1"/>
</dbReference>
<dbReference type="PANTHER" id="PTHR30204:SF93">
    <property type="entry name" value="HTH MERR-TYPE DOMAIN-CONTAINING PROTEIN"/>
    <property type="match status" value="1"/>
</dbReference>
<dbReference type="InterPro" id="IPR047057">
    <property type="entry name" value="MerR_fam"/>
</dbReference>
<proteinExistence type="predicted"/>